<dbReference type="OrthoDB" id="7187515at2"/>
<sequence length="582" mass="64583">MAQARKRSTSDVEAVVRAGRFDVAALQEIAGDKSFARGSAYKADGRVEVMTIDDTRVIARVAGTEIYRCELTGRGKSFSGHCTCQAFVDWAFCKHLTAVALTVNDLDPEALGQASNRLGKIRYHLRTKGIDRLVEMVLDLAGRDPKLLEELELSATLDTADDATLIAQFKKAITDATRVRGYVEYRDMRDWARRIDGVLDRISVLRDGGKVLLVLELLEHFFARMDEALTRVDDSDGGGGACYARACEIHLAACEQSKPEPIKLARELFKREVSSDWDFFFGASETYAGVLGAAGLGEYRRLATEAWQKVKSRQRGRTEVQPNGEYALRAMMERFAERDNDVDGIIAIRANDLSSAYRYLEVAQACLDNGREQEALKWAEEGLWKFEDEPDKGLVLFACDLLQQNGRNEDASALLWKLFGKEPSVDLYQRLISAAGDRKAQIGVRDDAVAMLSARAEKSGSQAEWDVFGAPDVLVRVLMAEGLLADAWAAVGKHGCREIAMEELAKASEVDLPAEALKAYAQLVERKVRMGGQGNYEAAYAMIKRMRRLDGATQHSAYLADLMTRHKAKRNFIKLLASKQAS</sequence>
<evidence type="ECO:0000256" key="1">
    <source>
        <dbReference type="PROSITE-ProRule" id="PRU00325"/>
    </source>
</evidence>
<protein>
    <submittedName>
        <fullName evidence="3">Putative Zn finger protein</fullName>
    </submittedName>
</protein>
<comment type="caution">
    <text evidence="3">The sequence shown here is derived from an EMBL/GenBank/DDBJ whole genome shotgun (WGS) entry which is preliminary data.</text>
</comment>
<gene>
    <name evidence="3" type="ORF">FBZ93_11087</name>
</gene>
<evidence type="ECO:0000313" key="4">
    <source>
        <dbReference type="Proteomes" id="UP000321304"/>
    </source>
</evidence>
<keyword evidence="1" id="KW-0479">Metal-binding</keyword>
<organism evidence="3 4">
    <name type="scientific">Bradyrhizobium macuxiense</name>
    <dbReference type="NCBI Taxonomy" id="1755647"/>
    <lineage>
        <taxon>Bacteria</taxon>
        <taxon>Pseudomonadati</taxon>
        <taxon>Pseudomonadota</taxon>
        <taxon>Alphaproteobacteria</taxon>
        <taxon>Hyphomicrobiales</taxon>
        <taxon>Nitrobacteraceae</taxon>
        <taxon>Bradyrhizobium</taxon>
    </lineage>
</organism>
<feature type="domain" description="SWIM-type" evidence="2">
    <location>
        <begin position="67"/>
        <end position="104"/>
    </location>
</feature>
<evidence type="ECO:0000313" key="3">
    <source>
        <dbReference type="EMBL" id="TWB93483.1"/>
    </source>
</evidence>
<dbReference type="InterPro" id="IPR007527">
    <property type="entry name" value="Znf_SWIM"/>
</dbReference>
<dbReference type="GO" id="GO:0008270">
    <property type="term" value="F:zinc ion binding"/>
    <property type="evidence" value="ECO:0007669"/>
    <property type="project" value="UniProtKB-KW"/>
</dbReference>
<dbReference type="Proteomes" id="UP000321304">
    <property type="component" value="Unassembled WGS sequence"/>
</dbReference>
<evidence type="ECO:0000259" key="2">
    <source>
        <dbReference type="PROSITE" id="PS50966"/>
    </source>
</evidence>
<dbReference type="InterPro" id="IPR049245">
    <property type="entry name" value="DUF6880"/>
</dbReference>
<name>A0A560LD67_9BRAD</name>
<keyword evidence="1" id="KW-0862">Zinc</keyword>
<dbReference type="EMBL" id="VITY01000010">
    <property type="protein sequence ID" value="TWB93483.1"/>
    <property type="molecule type" value="Genomic_DNA"/>
</dbReference>
<dbReference type="PROSITE" id="PS50966">
    <property type="entry name" value="ZF_SWIM"/>
    <property type="match status" value="1"/>
</dbReference>
<proteinExistence type="predicted"/>
<keyword evidence="1" id="KW-0863">Zinc-finger</keyword>
<dbReference type="Pfam" id="PF21810">
    <property type="entry name" value="DUF6880"/>
    <property type="match status" value="1"/>
</dbReference>
<reference evidence="3 4" key="1">
    <citation type="submission" date="2019-06" db="EMBL/GenBank/DDBJ databases">
        <title>Genomic Encyclopedia of Type Strains, Phase IV (KMG-V): Genome sequencing to study the core and pangenomes of soil and plant-associated prokaryotes.</title>
        <authorList>
            <person name="Whitman W."/>
        </authorList>
    </citation>
    <scope>NUCLEOTIDE SEQUENCE [LARGE SCALE GENOMIC DNA]</scope>
    <source>
        <strain evidence="3 4">BR 10355</strain>
    </source>
</reference>
<keyword evidence="4" id="KW-1185">Reference proteome</keyword>
<accession>A0A560LD67</accession>
<dbReference type="AlphaFoldDB" id="A0A560LD67"/>
<dbReference type="RefSeq" id="WP_146989579.1">
    <property type="nucleotide sequence ID" value="NZ_VITY01000010.1"/>
</dbReference>